<feature type="non-terminal residue" evidence="2">
    <location>
        <position position="164"/>
    </location>
</feature>
<protein>
    <submittedName>
        <fullName evidence="2">NBS-containing resistance-like protein</fullName>
    </submittedName>
</protein>
<name>A8BN79_PLAAC</name>
<dbReference type="InterPro" id="IPR027417">
    <property type="entry name" value="P-loop_NTPase"/>
</dbReference>
<feature type="domain" description="NB-ARC" evidence="1">
    <location>
        <begin position="1"/>
        <end position="143"/>
    </location>
</feature>
<dbReference type="Gene3D" id="3.40.50.300">
    <property type="entry name" value="P-loop containing nucleotide triphosphate hydrolases"/>
    <property type="match status" value="1"/>
</dbReference>
<sequence>LTRKIYNHSDVMDNFSCCAWVSVSKQYRTREILERVIKEVSRPSREEFLMIDRMTLEELEEKVFELLKERRYLVVLDDIWSREAWETLKNALPNTRNGSRTMLTTRNKDVALYPDLQTHLHELRCLSEEESWELFSRRVFPGSNTSSCHSNLEKLGRAMVERCG</sequence>
<proteinExistence type="predicted"/>
<organism evidence="2">
    <name type="scientific">Platanus acerifolia</name>
    <name type="common">London plane tree</name>
    <dbReference type="NCBI Taxonomy" id="140101"/>
    <lineage>
        <taxon>Eukaryota</taxon>
        <taxon>Viridiplantae</taxon>
        <taxon>Streptophyta</taxon>
        <taxon>Embryophyta</taxon>
        <taxon>Tracheophyta</taxon>
        <taxon>Spermatophyta</taxon>
        <taxon>Magnoliopsida</taxon>
        <taxon>Proteales</taxon>
        <taxon>Platanaceae</taxon>
        <taxon>Platanus</taxon>
    </lineage>
</organism>
<accession>A8BN79</accession>
<dbReference type="Pfam" id="PF00931">
    <property type="entry name" value="NB-ARC"/>
    <property type="match status" value="1"/>
</dbReference>
<evidence type="ECO:0000313" key="2">
    <source>
        <dbReference type="EMBL" id="ABV30820.1"/>
    </source>
</evidence>
<dbReference type="InterPro" id="IPR002182">
    <property type="entry name" value="NB-ARC"/>
</dbReference>
<dbReference type="AlphaFoldDB" id="A8BN79"/>
<evidence type="ECO:0000259" key="1">
    <source>
        <dbReference type="Pfam" id="PF00931"/>
    </source>
</evidence>
<reference evidence="2" key="1">
    <citation type="submission" date="2007-06" db="EMBL/GenBank/DDBJ databases">
        <authorList>
            <person name="Pilotti M."/>
            <person name="Brunetti A."/>
            <person name="Lumia V."/>
            <person name="Tizzani L."/>
            <person name="Gervasi F."/>
        </authorList>
    </citation>
    <scope>NUCLEOTIDE SEQUENCE</scope>
    <source>
        <strain evidence="2">F11bR2.11</strain>
    </source>
</reference>
<dbReference type="PANTHER" id="PTHR36766">
    <property type="entry name" value="PLANT BROAD-SPECTRUM MILDEW RESISTANCE PROTEIN RPW8"/>
    <property type="match status" value="1"/>
</dbReference>
<dbReference type="GO" id="GO:0043531">
    <property type="term" value="F:ADP binding"/>
    <property type="evidence" value="ECO:0007669"/>
    <property type="project" value="InterPro"/>
</dbReference>
<dbReference type="EMBL" id="EF653051">
    <property type="protein sequence ID" value="ABV30820.1"/>
    <property type="molecule type" value="Genomic_DNA"/>
</dbReference>
<dbReference type="SUPFAM" id="SSF52540">
    <property type="entry name" value="P-loop containing nucleoside triphosphate hydrolases"/>
    <property type="match status" value="1"/>
</dbReference>
<dbReference type="PANTHER" id="PTHR36766:SF63">
    <property type="entry name" value="NB-ARC DOMAIN-CONTAINING PROTEIN"/>
    <property type="match status" value="1"/>
</dbReference>
<feature type="non-terminal residue" evidence="2">
    <location>
        <position position="1"/>
    </location>
</feature>